<feature type="binding site" evidence="1">
    <location>
        <begin position="79"/>
        <end position="81"/>
    </location>
    <ligand>
        <name>FAD</name>
        <dbReference type="ChEBI" id="CHEBI:57692"/>
        <note>ligand shared between neighboring subunits</note>
    </ligand>
</feature>
<comment type="similarity">
    <text evidence="1">Belongs to the thymidylate synthase ThyX family.</text>
</comment>
<dbReference type="GO" id="GO:0050797">
    <property type="term" value="F:thymidylate synthase (FAD) activity"/>
    <property type="evidence" value="ECO:0007669"/>
    <property type="project" value="UniProtKB-EC"/>
</dbReference>
<keyword evidence="1" id="KW-0545">Nucleotide biosynthesis</keyword>
<dbReference type="Proteomes" id="UP001524944">
    <property type="component" value="Unassembled WGS sequence"/>
</dbReference>
<dbReference type="InterPro" id="IPR036098">
    <property type="entry name" value="Thymidylate_synthase_ThyX_sf"/>
</dbReference>
<dbReference type="HAMAP" id="MF_01408">
    <property type="entry name" value="ThyX"/>
    <property type="match status" value="1"/>
</dbReference>
<dbReference type="SUPFAM" id="SSF69796">
    <property type="entry name" value="Thymidylate synthase-complementing protein Thy1"/>
    <property type="match status" value="1"/>
</dbReference>
<feature type="binding site" evidence="1">
    <location>
        <position position="55"/>
    </location>
    <ligand>
        <name>FAD</name>
        <dbReference type="ChEBI" id="CHEBI:57692"/>
        <note>ligand shared between neighboring subunits</note>
    </ligand>
</feature>
<dbReference type="CDD" id="cd20175">
    <property type="entry name" value="ThyX"/>
    <property type="match status" value="1"/>
</dbReference>
<keyword evidence="1 2" id="KW-0808">Transferase</keyword>
<dbReference type="InterPro" id="IPR003669">
    <property type="entry name" value="Thymidylate_synthase_ThyX"/>
</dbReference>
<evidence type="ECO:0000313" key="2">
    <source>
        <dbReference type="EMBL" id="MCR6543933.1"/>
    </source>
</evidence>
<dbReference type="PANTHER" id="PTHR34934:SF1">
    <property type="entry name" value="FLAVIN-DEPENDENT THYMIDYLATE SYNTHASE"/>
    <property type="match status" value="1"/>
</dbReference>
<dbReference type="RefSeq" id="WP_089609450.1">
    <property type="nucleotide sequence ID" value="NZ_CP022121.1"/>
</dbReference>
<evidence type="ECO:0000313" key="3">
    <source>
        <dbReference type="Proteomes" id="UP001524944"/>
    </source>
</evidence>
<comment type="catalytic activity">
    <reaction evidence="1">
        <text>dUMP + (6R)-5,10-methylene-5,6,7,8-tetrahydrofolate + NADPH + H(+) = dTMP + (6S)-5,6,7,8-tetrahydrofolate + NADP(+)</text>
        <dbReference type="Rhea" id="RHEA:29043"/>
        <dbReference type="ChEBI" id="CHEBI:15378"/>
        <dbReference type="ChEBI" id="CHEBI:15636"/>
        <dbReference type="ChEBI" id="CHEBI:57453"/>
        <dbReference type="ChEBI" id="CHEBI:57783"/>
        <dbReference type="ChEBI" id="CHEBI:58349"/>
        <dbReference type="ChEBI" id="CHEBI:63528"/>
        <dbReference type="ChEBI" id="CHEBI:246422"/>
        <dbReference type="EC" id="2.1.1.148"/>
    </reaction>
</comment>
<proteinExistence type="inferred from homology"/>
<name>A0ABT1XZ98_9FIRM</name>
<keyword evidence="1" id="KW-0285">Flavoprotein</keyword>
<feature type="binding site" evidence="1">
    <location>
        <begin position="157"/>
        <end position="159"/>
    </location>
    <ligand>
        <name>FAD</name>
        <dbReference type="ChEBI" id="CHEBI:57692"/>
        <note>ligand shared between neighboring subunits</note>
    </ligand>
</feature>
<keyword evidence="1 2" id="KW-0489">Methyltransferase</keyword>
<dbReference type="Gene3D" id="3.30.1360.170">
    <property type="match status" value="1"/>
</dbReference>
<feature type="active site" description="Involved in ionization of N3 of dUMP, leading to its activation" evidence="1">
    <location>
        <position position="168"/>
    </location>
</feature>
<dbReference type="EMBL" id="JANPWE010000001">
    <property type="protein sequence ID" value="MCR6543933.1"/>
    <property type="molecule type" value="Genomic_DNA"/>
</dbReference>
<comment type="subunit">
    <text evidence="1">Homotetramer.</text>
</comment>
<keyword evidence="1" id="KW-0521">NADP</keyword>
<sequence>MKVKLINYTPHPDETVAAAARLCYSPQSGEQLMANFTPGEAERLIEKLTSLGHFSPVEHISFTFSIEGVSRVLSHQLVRHRIGVSYSQKSQRYVQEDQFEYIIPPSVRQHPEGEKIFREQMTRIQEAYHELLSFVPAEDARYVLPNATETKLVVTYNARSLYHFFRLRCCERAQWEIRHLAELMLQEVRKVAPHIFKKAGPTCITEGVCYEGSMSCGRVSNIQSRS</sequence>
<feature type="binding site" evidence="1">
    <location>
        <position position="168"/>
    </location>
    <ligand>
        <name>dUMP</name>
        <dbReference type="ChEBI" id="CHEBI:246422"/>
        <note>ligand shared between dimeric partners</note>
    </ligand>
</feature>
<feature type="binding site" evidence="1">
    <location>
        <position position="163"/>
    </location>
    <ligand>
        <name>FAD</name>
        <dbReference type="ChEBI" id="CHEBI:57692"/>
        <note>ligand shared between neighboring subunits</note>
    </ligand>
</feature>
<gene>
    <name evidence="1 2" type="primary">thyX</name>
    <name evidence="2" type="ORF">NVS47_00080</name>
</gene>
<feature type="binding site" description="in other chain" evidence="1">
    <location>
        <position position="141"/>
    </location>
    <ligand>
        <name>dUMP</name>
        <dbReference type="ChEBI" id="CHEBI:246422"/>
        <note>ligand shared between dimeric partners</note>
    </ligand>
</feature>
<comment type="function">
    <text evidence="1">Catalyzes the reductive methylation of 2'-deoxyuridine-5'-monophosphate (dUMP) to 2'-deoxythymidine-5'-monophosphate (dTMP) while utilizing 5,10-methylenetetrahydrofolate (mTHF) as the methyl donor, and NADPH and FADH(2) as the reductant.</text>
</comment>
<keyword evidence="3" id="KW-1185">Reference proteome</keyword>
<protein>
    <recommendedName>
        <fullName evidence="1">Flavin-dependent thymidylate synthase</fullName>
        <shortName evidence="1">FDTS</shortName>
        <ecNumber evidence="1">2.1.1.148</ecNumber>
    </recommendedName>
    <alternativeName>
        <fullName evidence="1">FAD-dependent thymidylate synthase</fullName>
    </alternativeName>
    <alternativeName>
        <fullName evidence="1">Thymidylate synthase ThyX</fullName>
        <shortName evidence="1">TS</shortName>
        <shortName evidence="1">TSase</shortName>
    </alternativeName>
</protein>
<comment type="cofactor">
    <cofactor evidence="1">
        <name>FAD</name>
        <dbReference type="ChEBI" id="CHEBI:57692"/>
    </cofactor>
    <text evidence="1">Binds 4 FAD per tetramer. Each FAD binding site is formed by three monomers.</text>
</comment>
<feature type="binding site" description="in other chain" evidence="1">
    <location>
        <begin position="88"/>
        <end position="92"/>
    </location>
    <ligand>
        <name>dUMP</name>
        <dbReference type="ChEBI" id="CHEBI:246422"/>
        <note>ligand shared between dimeric partners</note>
    </ligand>
</feature>
<organism evidence="2 3">
    <name type="scientific">Dehalobacterium formicoaceticum</name>
    <dbReference type="NCBI Taxonomy" id="51515"/>
    <lineage>
        <taxon>Bacteria</taxon>
        <taxon>Bacillati</taxon>
        <taxon>Bacillota</taxon>
        <taxon>Clostridia</taxon>
        <taxon>Eubacteriales</taxon>
        <taxon>Peptococcaceae</taxon>
        <taxon>Dehalobacterium</taxon>
    </lineage>
</organism>
<dbReference type="GO" id="GO:0032259">
    <property type="term" value="P:methylation"/>
    <property type="evidence" value="ECO:0007669"/>
    <property type="project" value="UniProtKB-KW"/>
</dbReference>
<comment type="caution">
    <text evidence="2">The sequence shown here is derived from an EMBL/GenBank/DDBJ whole genome shotgun (WGS) entry which is preliminary data.</text>
</comment>
<reference evidence="2 3" key="1">
    <citation type="submission" date="2022-08" db="EMBL/GenBank/DDBJ databases">
        <title>Proteogenomics of the novel Dehalobacterium formicoaceticum strain EZ94 highlights a key role of methyltransferases during anaerobic dichloromethane degradation.</title>
        <authorList>
            <person name="Wasmund K."/>
        </authorList>
    </citation>
    <scope>NUCLEOTIDE SEQUENCE [LARGE SCALE GENOMIC DNA]</scope>
    <source>
        <strain evidence="2 3">EZ94</strain>
    </source>
</reference>
<evidence type="ECO:0000256" key="1">
    <source>
        <dbReference type="HAMAP-Rule" id="MF_01408"/>
    </source>
</evidence>
<dbReference type="PANTHER" id="PTHR34934">
    <property type="entry name" value="FLAVIN-DEPENDENT THYMIDYLATE SYNTHASE"/>
    <property type="match status" value="1"/>
</dbReference>
<dbReference type="EC" id="2.1.1.148" evidence="1"/>
<dbReference type="NCBIfam" id="TIGR02170">
    <property type="entry name" value="thyX"/>
    <property type="match status" value="1"/>
</dbReference>
<keyword evidence="1" id="KW-0274">FAD</keyword>
<dbReference type="PROSITE" id="PS51331">
    <property type="entry name" value="THYX"/>
    <property type="match status" value="1"/>
</dbReference>
<feature type="binding site" evidence="1">
    <location>
        <position position="88"/>
    </location>
    <ligand>
        <name>FAD</name>
        <dbReference type="ChEBI" id="CHEBI:57692"/>
        <note>ligand shared between neighboring subunits</note>
    </ligand>
</feature>
<dbReference type="Pfam" id="PF02511">
    <property type="entry name" value="Thy1"/>
    <property type="match status" value="1"/>
</dbReference>
<feature type="binding site" evidence="1">
    <location>
        <begin position="76"/>
        <end position="79"/>
    </location>
    <ligand>
        <name>dUMP</name>
        <dbReference type="ChEBI" id="CHEBI:246422"/>
        <note>ligand shared between dimeric partners</note>
    </ligand>
</feature>
<comment type="pathway">
    <text evidence="1">Pyrimidine metabolism; dTTP biosynthesis.</text>
</comment>
<accession>A0ABT1XZ98</accession>